<dbReference type="EMBL" id="JBGOGF010000004">
    <property type="protein sequence ID" value="MFA1771368.1"/>
    <property type="molecule type" value="Genomic_DNA"/>
</dbReference>
<evidence type="ECO:0000313" key="3">
    <source>
        <dbReference type="EMBL" id="KAA6432481.1"/>
    </source>
</evidence>
<reference evidence="4 6" key="3">
    <citation type="submission" date="2024-08" db="EMBL/GenBank/DDBJ databases">
        <authorList>
            <person name="Wei W."/>
        </authorList>
    </citation>
    <scope>NUCLEOTIDE SEQUENCE [LARGE SCALE GENOMIC DNA]</scope>
    <source>
        <strain evidence="4 6">XU2</strain>
    </source>
</reference>
<gene>
    <name evidence="4" type="ORF">ACD591_08705</name>
    <name evidence="3" type="ORF">FOE74_15400</name>
</gene>
<comment type="similarity">
    <text evidence="1">Belongs to the peptidase S58 family.</text>
</comment>
<dbReference type="InterPro" id="IPR005321">
    <property type="entry name" value="Peptidase_S58_DmpA"/>
</dbReference>
<feature type="chain" id="PRO_5024388915" evidence="2">
    <location>
        <begin position="23"/>
        <end position="381"/>
    </location>
</feature>
<comment type="caution">
    <text evidence="3">The sequence shown here is derived from an EMBL/GenBank/DDBJ whole genome shotgun (WGS) entry which is preliminary data.</text>
</comment>
<dbReference type="Proteomes" id="UP001570846">
    <property type="component" value="Unassembled WGS sequence"/>
</dbReference>
<dbReference type="GO" id="GO:0004177">
    <property type="term" value="F:aminopeptidase activity"/>
    <property type="evidence" value="ECO:0007669"/>
    <property type="project" value="TreeGrafter"/>
</dbReference>
<dbReference type="Proteomes" id="UP000323866">
    <property type="component" value="Unassembled WGS sequence"/>
</dbReference>
<protein>
    <submittedName>
        <fullName evidence="3">P1 family peptidase</fullName>
    </submittedName>
</protein>
<dbReference type="Pfam" id="PF03576">
    <property type="entry name" value="Peptidase_S58"/>
    <property type="match status" value="1"/>
</dbReference>
<evidence type="ECO:0000313" key="6">
    <source>
        <dbReference type="Proteomes" id="UP001570846"/>
    </source>
</evidence>
<proteinExistence type="inferred from homology"/>
<dbReference type="Gene3D" id="3.60.70.12">
    <property type="entry name" value="L-amino peptidase D-ALA esterase/amidase"/>
    <property type="match status" value="1"/>
</dbReference>
<dbReference type="SUPFAM" id="SSF56266">
    <property type="entry name" value="DmpA/ArgJ-like"/>
    <property type="match status" value="1"/>
</dbReference>
<dbReference type="PANTHER" id="PTHR36512">
    <property type="entry name" value="D-AMINOPEPTIDASE"/>
    <property type="match status" value="1"/>
</dbReference>
<dbReference type="EMBL" id="VKKZ01000022">
    <property type="protein sequence ID" value="KAA6432481.1"/>
    <property type="molecule type" value="Genomic_DNA"/>
</dbReference>
<evidence type="ECO:0000313" key="4">
    <source>
        <dbReference type="EMBL" id="MFA1771368.1"/>
    </source>
</evidence>
<dbReference type="OrthoDB" id="9770388at2"/>
<feature type="signal peptide" evidence="2">
    <location>
        <begin position="1"/>
        <end position="22"/>
    </location>
</feature>
<evidence type="ECO:0000256" key="2">
    <source>
        <dbReference type="SAM" id="SignalP"/>
    </source>
</evidence>
<name>A0A5M8QBQ0_9BACT</name>
<reference evidence="3 5" key="1">
    <citation type="submission" date="2019-07" db="EMBL/GenBank/DDBJ databases">
        <authorList>
            <person name="Qu J.-H."/>
        </authorList>
    </citation>
    <scope>NUCLEOTIDE SEQUENCE [LARGE SCALE GENOMIC DNA]</scope>
    <source>
        <strain evidence="3 5">MDT1-10-3</strain>
    </source>
</reference>
<keyword evidence="6" id="KW-1185">Reference proteome</keyword>
<evidence type="ECO:0000256" key="1">
    <source>
        <dbReference type="ARBA" id="ARBA00007068"/>
    </source>
</evidence>
<sequence length="381" mass="40214">MKQFPLLLLLMMLMVSTSPASAQERKRLREYGAKIGVLPTGKENAITDVAGVLVGQVTLQQGQQVRTGVTAILPHAGNLFQEKVPAAVYVGNGFGKLAGSTQVQELGNLETPIILTNTLSVATAMHAVITHTLQQPGNEKVQSVNALVGETNDGGLNDIRGRHVTEKHVLEAIRKAAAGPVAEGNVGAGTGTICFGYKGGIGTSSRKLPANLGGYTVGVLVQSNFGGVLQIAGVPVGQELGRFSFRQQILEKADGSCMIVVATDAPLDARNLERLASRAMLGLGKTGGLASNGSGDYVIAFSTHPGLRVPYETKDKTQTMTLLRNDEMSSLFMGAIEATEEAILNSLFKAETTIGKDKTKVEALPLDKTIDLLKKHHVLNP</sequence>
<evidence type="ECO:0000313" key="5">
    <source>
        <dbReference type="Proteomes" id="UP000323866"/>
    </source>
</evidence>
<keyword evidence="2" id="KW-0732">Signal</keyword>
<dbReference type="PANTHER" id="PTHR36512:SF3">
    <property type="entry name" value="BLR5678 PROTEIN"/>
    <property type="match status" value="1"/>
</dbReference>
<organism evidence="3 5">
    <name type="scientific">Rufibacter glacialis</name>
    <dbReference type="NCBI Taxonomy" id="1259555"/>
    <lineage>
        <taxon>Bacteria</taxon>
        <taxon>Pseudomonadati</taxon>
        <taxon>Bacteroidota</taxon>
        <taxon>Cytophagia</taxon>
        <taxon>Cytophagales</taxon>
        <taxon>Hymenobacteraceae</taxon>
        <taxon>Rufibacter</taxon>
    </lineage>
</organism>
<dbReference type="RefSeq" id="WP_149099513.1">
    <property type="nucleotide sequence ID" value="NZ_BMMG01000005.1"/>
</dbReference>
<dbReference type="AlphaFoldDB" id="A0A5M8QBQ0"/>
<reference evidence="3 5" key="2">
    <citation type="submission" date="2019-09" db="EMBL/GenBank/DDBJ databases">
        <title>A bacterium isolated from glacier soil.</title>
        <authorList>
            <person name="Liu Q."/>
        </authorList>
    </citation>
    <scope>NUCLEOTIDE SEQUENCE [LARGE SCALE GENOMIC DNA]</scope>
    <source>
        <strain evidence="3 5">MDT1-10-3</strain>
    </source>
</reference>
<dbReference type="InterPro" id="IPR016117">
    <property type="entry name" value="ArgJ-like_dom_sf"/>
</dbReference>
<dbReference type="CDD" id="cd02253">
    <property type="entry name" value="DmpA"/>
    <property type="match status" value="1"/>
</dbReference>
<accession>A0A5M8QBQ0</accession>